<keyword evidence="9" id="KW-0675">Receptor</keyword>
<dbReference type="CDD" id="cd01347">
    <property type="entry name" value="ligand_gated_channel"/>
    <property type="match status" value="1"/>
</dbReference>
<dbReference type="Pfam" id="PF00593">
    <property type="entry name" value="TonB_dep_Rec_b-barrel"/>
    <property type="match status" value="1"/>
</dbReference>
<dbReference type="InterPro" id="IPR012910">
    <property type="entry name" value="Plug_dom"/>
</dbReference>
<comment type="similarity">
    <text evidence="4">Belongs to the TonB-dependent receptor family.</text>
</comment>
<name>A0ABR7AQ39_9SPHN</name>
<reference evidence="9 10" key="1">
    <citation type="submission" date="2020-08" db="EMBL/GenBank/DDBJ databases">
        <title>Putative novel bacterial strains isolated from necrotic wheat leaf tissues caused by Xanthomonas translucens.</title>
        <authorList>
            <person name="Tambong J.T."/>
        </authorList>
    </citation>
    <scope>NUCLEOTIDE SEQUENCE [LARGE SCALE GENOMIC DNA]</scope>
    <source>
        <strain evidence="10">DOAB 1063</strain>
    </source>
</reference>
<comment type="subcellular location">
    <subcellularLocation>
        <location evidence="1 4">Cell outer membrane</location>
    </subcellularLocation>
</comment>
<gene>
    <name evidence="9" type="ORF">H8S47_13020</name>
</gene>
<accession>A0ABR7AQ39</accession>
<dbReference type="SUPFAM" id="SSF56935">
    <property type="entry name" value="Porins"/>
    <property type="match status" value="1"/>
</dbReference>
<feature type="chain" id="PRO_5045125198" evidence="6">
    <location>
        <begin position="26"/>
        <end position="896"/>
    </location>
</feature>
<dbReference type="InterPro" id="IPR010104">
    <property type="entry name" value="TonB_rcpt_bac"/>
</dbReference>
<comment type="caution">
    <text evidence="9">The sequence shown here is derived from an EMBL/GenBank/DDBJ whole genome shotgun (WGS) entry which is preliminary data.</text>
</comment>
<dbReference type="InterPro" id="IPR000531">
    <property type="entry name" value="Beta-barrel_TonB"/>
</dbReference>
<dbReference type="Pfam" id="PF07715">
    <property type="entry name" value="Plug"/>
    <property type="match status" value="1"/>
</dbReference>
<dbReference type="InterPro" id="IPR037066">
    <property type="entry name" value="Plug_dom_sf"/>
</dbReference>
<protein>
    <submittedName>
        <fullName evidence="9">TonB-dependent receptor</fullName>
    </submittedName>
</protein>
<evidence type="ECO:0000313" key="10">
    <source>
        <dbReference type="Proteomes" id="UP000597613"/>
    </source>
</evidence>
<evidence type="ECO:0000256" key="5">
    <source>
        <dbReference type="SAM" id="MobiDB-lite"/>
    </source>
</evidence>
<feature type="domain" description="TonB-dependent receptor plug" evidence="8">
    <location>
        <begin position="73"/>
        <end position="183"/>
    </location>
</feature>
<keyword evidence="2 4" id="KW-0472">Membrane</keyword>
<dbReference type="NCBIfam" id="TIGR01782">
    <property type="entry name" value="TonB-Xanth-Caul"/>
    <property type="match status" value="1"/>
</dbReference>
<dbReference type="RefSeq" id="WP_187504270.1">
    <property type="nucleotide sequence ID" value="NZ_CP162536.1"/>
</dbReference>
<keyword evidence="10" id="KW-1185">Reference proteome</keyword>
<feature type="region of interest" description="Disordered" evidence="5">
    <location>
        <begin position="26"/>
        <end position="53"/>
    </location>
</feature>
<evidence type="ECO:0000256" key="3">
    <source>
        <dbReference type="ARBA" id="ARBA00023237"/>
    </source>
</evidence>
<dbReference type="Gene3D" id="2.40.170.20">
    <property type="entry name" value="TonB-dependent receptor, beta-barrel domain"/>
    <property type="match status" value="1"/>
</dbReference>
<evidence type="ECO:0000256" key="2">
    <source>
        <dbReference type="ARBA" id="ARBA00023136"/>
    </source>
</evidence>
<keyword evidence="6" id="KW-0732">Signal</keyword>
<evidence type="ECO:0000259" key="7">
    <source>
        <dbReference type="Pfam" id="PF00593"/>
    </source>
</evidence>
<dbReference type="InterPro" id="IPR036942">
    <property type="entry name" value="Beta-barrel_TonB_sf"/>
</dbReference>
<evidence type="ECO:0000256" key="1">
    <source>
        <dbReference type="ARBA" id="ARBA00004442"/>
    </source>
</evidence>
<evidence type="ECO:0000259" key="8">
    <source>
        <dbReference type="Pfam" id="PF07715"/>
    </source>
</evidence>
<dbReference type="Gene3D" id="2.170.130.10">
    <property type="entry name" value="TonB-dependent receptor, plug domain"/>
    <property type="match status" value="1"/>
</dbReference>
<keyword evidence="3" id="KW-0998">Cell outer membrane</keyword>
<evidence type="ECO:0000256" key="4">
    <source>
        <dbReference type="RuleBase" id="RU003357"/>
    </source>
</evidence>
<dbReference type="PANTHER" id="PTHR40980">
    <property type="entry name" value="PLUG DOMAIN-CONTAINING PROTEIN"/>
    <property type="match status" value="1"/>
</dbReference>
<proteinExistence type="inferred from homology"/>
<feature type="signal peptide" evidence="6">
    <location>
        <begin position="1"/>
        <end position="25"/>
    </location>
</feature>
<keyword evidence="4" id="KW-0798">TonB box</keyword>
<dbReference type="Proteomes" id="UP000597613">
    <property type="component" value="Unassembled WGS sequence"/>
</dbReference>
<dbReference type="EMBL" id="JACONT010000028">
    <property type="protein sequence ID" value="MBC3942593.1"/>
    <property type="molecule type" value="Genomic_DNA"/>
</dbReference>
<dbReference type="PANTHER" id="PTHR40980:SF3">
    <property type="entry name" value="TONB-DEPENDENT RECEPTOR-LIKE BETA-BARREL DOMAIN-CONTAINING PROTEIN"/>
    <property type="match status" value="1"/>
</dbReference>
<evidence type="ECO:0000313" key="9">
    <source>
        <dbReference type="EMBL" id="MBC3942593.1"/>
    </source>
</evidence>
<sequence length="896" mass="97238">MRMFKSLLRASGSLILVSSAVAAQAQDRVDPAMPTNAATPDKTGEPATGTDENGEIVVTGSYARSLRAATETKRRADYGVDSINSTDIGKFPAQNVAEALQVIPGVTITRPRGEGLYVSVRGLGPQFQSTLLNGSTVALNDLIENGGANGRQFRFEMLPAEFTSSIDVVKTPTANMTEGALGGNIDVKTFHPLDVGNKTTVNLRGTYTGQTDKVKPNATVITSATNASGTFGILAGAQYWQKAVRNDRFLNFGWNLDKFTAPASGGLATGLYTPTRTRPTIETEDRKRISGMVSAQWKPNAEFETTLDILATRLDVAYDEFGLDIYPDDASVAGHRPVIVPSSVKLDGDTVVAATINDVRFMASREYSLNRHDLLNIGLRQTWDADAWHASGTVNWSSAHSYHPNYNEGTVRSRAMFFAPLTYDASAGYKTIPTFTTTTDATNPANYQLYQFNIAPKDSKDWDFYTRADVAHDFDGFITKLAAGGEYHWRKRDYFRRDFNVNPAANTPLSSLGSGAYEQLPYDDFLKGVSGNTLRQFLVPVTQAYLDAFFTPAVQASPLTAGDLRSSFVVKEKIWGAYARADYGFDVGAVPVTGNLGVRYVHTDQVASGTLTTGSVATPASFPKTFNNWLPSFNLRAELTHDLVGRLAASRVLTRPNVTDSAPRITVSTDAPTAGGGNPQLVPFLATQFDGSLEWYFNRAGSLTGAVFYKAMDDYITQQNVNIDIPGRGTVLLSTQVNGGDAKVYGVEAAYNQVFTFLPAPFDGLGVQASYTHTSVKASYTAGARPIRDELIGLSKNSANISGFYEKGPISTRLSYVWRDRYLSGTGSTTQAPVYTAPFGSLDGNISVKASDRVTFSLEGINLSGAHLYTYNDDENRFGEINYWGRTVLFGVRAEF</sequence>
<organism evidence="9 10">
    <name type="scientific">Sphingomonas albertensis</name>
    <dbReference type="NCBI Taxonomy" id="2762591"/>
    <lineage>
        <taxon>Bacteria</taxon>
        <taxon>Pseudomonadati</taxon>
        <taxon>Pseudomonadota</taxon>
        <taxon>Alphaproteobacteria</taxon>
        <taxon>Sphingomonadales</taxon>
        <taxon>Sphingomonadaceae</taxon>
        <taxon>Sphingomonas</taxon>
    </lineage>
</organism>
<evidence type="ECO:0000256" key="6">
    <source>
        <dbReference type="SAM" id="SignalP"/>
    </source>
</evidence>
<feature type="domain" description="TonB-dependent receptor-like beta-barrel" evidence="7">
    <location>
        <begin position="405"/>
        <end position="863"/>
    </location>
</feature>